<feature type="domain" description="SusE outer membrane protein" evidence="1">
    <location>
        <begin position="25"/>
        <end position="132"/>
    </location>
</feature>
<evidence type="ECO:0000259" key="1">
    <source>
        <dbReference type="Pfam" id="PF14292"/>
    </source>
</evidence>
<gene>
    <name evidence="2" type="ORF">EZ428_19540</name>
</gene>
<evidence type="ECO:0000313" key="3">
    <source>
        <dbReference type="Proteomes" id="UP000292884"/>
    </source>
</evidence>
<dbReference type="Proteomes" id="UP000292884">
    <property type="component" value="Unassembled WGS sequence"/>
</dbReference>
<evidence type="ECO:0000313" key="2">
    <source>
        <dbReference type="EMBL" id="TCC87928.1"/>
    </source>
</evidence>
<dbReference type="EMBL" id="SJSK01000006">
    <property type="protein sequence ID" value="TCC87928.1"/>
    <property type="molecule type" value="Genomic_DNA"/>
</dbReference>
<name>A0A4R0MMH2_9SPHI</name>
<accession>A0A4R0MMH2</accession>
<dbReference type="InterPro" id="IPR025970">
    <property type="entry name" value="SusE"/>
</dbReference>
<organism evidence="2 3">
    <name type="scientific">Pedobacter frigiditerrae</name>
    <dbReference type="NCBI Taxonomy" id="2530452"/>
    <lineage>
        <taxon>Bacteria</taxon>
        <taxon>Pseudomonadati</taxon>
        <taxon>Bacteroidota</taxon>
        <taxon>Sphingobacteriia</taxon>
        <taxon>Sphingobacteriales</taxon>
        <taxon>Sphingobacteriaceae</taxon>
        <taxon>Pedobacter</taxon>
    </lineage>
</organism>
<dbReference type="AlphaFoldDB" id="A0A4R0MMH2"/>
<protein>
    <recommendedName>
        <fullName evidence="1">SusE outer membrane protein domain-containing protein</fullName>
    </recommendedName>
</protein>
<dbReference type="Pfam" id="PF14292">
    <property type="entry name" value="SusE"/>
    <property type="match status" value="1"/>
</dbReference>
<dbReference type="OrthoDB" id="631295at2"/>
<dbReference type="PROSITE" id="PS51257">
    <property type="entry name" value="PROKAR_LIPOPROTEIN"/>
    <property type="match status" value="1"/>
</dbReference>
<keyword evidence="3" id="KW-1185">Reference proteome</keyword>
<reference evidence="2 3" key="1">
    <citation type="submission" date="2019-02" db="EMBL/GenBank/DDBJ databases">
        <title>Pedobacter sp. RP-1-13 sp. nov., isolated from Arctic soil.</title>
        <authorList>
            <person name="Dahal R.H."/>
        </authorList>
    </citation>
    <scope>NUCLEOTIDE SEQUENCE [LARGE SCALE GENOMIC DNA]</scope>
    <source>
        <strain evidence="2 3">RP-1-13</strain>
    </source>
</reference>
<proteinExistence type="predicted"/>
<comment type="caution">
    <text evidence="2">The sequence shown here is derived from an EMBL/GenBank/DDBJ whole genome shotgun (WGS) entry which is preliminary data.</text>
</comment>
<sequence>MKRTIKHLFALGISGLIFMQACRKDDSDMVETTITAPVSTAPSNNTSVVLSPSSNAVVTFEWDQSKTGNYTSPFYKVVFAKEDGDFSKPIYAIVSTKLGYDSKVAVSHREMNKMAYAAGIKQLEKGKVKWRIEASNGVVGMSSAVSTMELTRPAGIAENPATLFITGTATEGGTDLNKALPLKRLSDGVFEVYTALSTGNYKLIDNVTNASLTAVIDAGVIKEALEIASPTTTKKVYRINIDFNTASATFTEIQTVGIWVSGFNAIKYTLDYDAAGVWKANNVAIAWKPESWGRDERYKFRVTEKDVAGVVTVKNWGGSVKDNVRPTLTTALTYYLLKPVDNTQYDFAFKFALEAPADIEFRMSALADYTQKITYK</sequence>
<dbReference type="RefSeq" id="WP_131554893.1">
    <property type="nucleotide sequence ID" value="NZ_SJSK01000006.1"/>
</dbReference>